<dbReference type="OrthoDB" id="3561261at2759"/>
<sequence>MSDAIDNGGNTITTQQMQDTCGRTSLFRLPSELRLMIWKFLVPDRKVLRARSCGTNLDPRRTDDRRFVFGFDTKVSQPIISQICAESRQCLLNHGNGHFVFGLGHETGLWWGPQDVLLFAQDCRTGMPHFLEYFVALNELMIDFKPMTLSPTTTGSAWNSTAPAGWSTISQLLDKSYSYGLVTLDRDSTNMVEAVFELTKLRRLWMITRSGLVYRSSCEFDDGFNEDRVLYNFCTDTPRTGLVQEPKRVTSFDMMRDKDWAL</sequence>
<organism evidence="2 3">
    <name type="scientific">Diaporthe helianthi</name>
    <dbReference type="NCBI Taxonomy" id="158607"/>
    <lineage>
        <taxon>Eukaryota</taxon>
        <taxon>Fungi</taxon>
        <taxon>Dikarya</taxon>
        <taxon>Ascomycota</taxon>
        <taxon>Pezizomycotina</taxon>
        <taxon>Sordariomycetes</taxon>
        <taxon>Sordariomycetidae</taxon>
        <taxon>Diaporthales</taxon>
        <taxon>Diaporthaceae</taxon>
        <taxon>Diaporthe</taxon>
    </lineage>
</organism>
<dbReference type="InterPro" id="IPR045518">
    <property type="entry name" value="2EXR"/>
</dbReference>
<evidence type="ECO:0000313" key="2">
    <source>
        <dbReference type="EMBL" id="POS77882.1"/>
    </source>
</evidence>
<reference evidence="2" key="1">
    <citation type="submission" date="2017-09" db="EMBL/GenBank/DDBJ databases">
        <title>Polyketide synthases of a Diaporthe helianthi virulent isolate.</title>
        <authorList>
            <person name="Baroncelli R."/>
        </authorList>
    </citation>
    <scope>NUCLEOTIDE SEQUENCE [LARGE SCALE GENOMIC DNA]</scope>
    <source>
        <strain evidence="2">7/96</strain>
    </source>
</reference>
<protein>
    <recommendedName>
        <fullName evidence="1">2EXR domain-containing protein</fullName>
    </recommendedName>
</protein>
<evidence type="ECO:0000313" key="3">
    <source>
        <dbReference type="Proteomes" id="UP000094444"/>
    </source>
</evidence>
<dbReference type="InParanoid" id="A0A2P5I5T2"/>
<dbReference type="AlphaFoldDB" id="A0A2P5I5T2"/>
<gene>
    <name evidence="2" type="ORF">DHEL01_v203721</name>
</gene>
<proteinExistence type="predicted"/>
<evidence type="ECO:0000259" key="1">
    <source>
        <dbReference type="Pfam" id="PF20150"/>
    </source>
</evidence>
<feature type="domain" description="2EXR" evidence="1">
    <location>
        <begin position="28"/>
        <end position="94"/>
    </location>
</feature>
<accession>A0A2P5I5T2</accession>
<dbReference type="Pfam" id="PF20150">
    <property type="entry name" value="2EXR"/>
    <property type="match status" value="1"/>
</dbReference>
<name>A0A2P5I5T2_DIAHE</name>
<dbReference type="Proteomes" id="UP000094444">
    <property type="component" value="Unassembled WGS sequence"/>
</dbReference>
<keyword evidence="3" id="KW-1185">Reference proteome</keyword>
<comment type="caution">
    <text evidence="2">The sequence shown here is derived from an EMBL/GenBank/DDBJ whole genome shotgun (WGS) entry which is preliminary data.</text>
</comment>
<dbReference type="EMBL" id="MAVT02000232">
    <property type="protein sequence ID" value="POS77882.1"/>
    <property type="molecule type" value="Genomic_DNA"/>
</dbReference>